<comment type="caution">
    <text evidence="2">The sequence shown here is derived from an EMBL/GenBank/DDBJ whole genome shotgun (WGS) entry which is preliminary data.</text>
</comment>
<proteinExistence type="predicted"/>
<feature type="region of interest" description="Disordered" evidence="1">
    <location>
        <begin position="1"/>
        <end position="66"/>
    </location>
</feature>
<evidence type="ECO:0000313" key="2">
    <source>
        <dbReference type="EMBL" id="PKC86845.1"/>
    </source>
</evidence>
<organism evidence="2 3">
    <name type="scientific">Bifidobacterium longum</name>
    <dbReference type="NCBI Taxonomy" id="216816"/>
    <lineage>
        <taxon>Bacteria</taxon>
        <taxon>Bacillati</taxon>
        <taxon>Actinomycetota</taxon>
        <taxon>Actinomycetes</taxon>
        <taxon>Bifidobacteriales</taxon>
        <taxon>Bifidobacteriaceae</taxon>
        <taxon>Bifidobacterium</taxon>
    </lineage>
</organism>
<dbReference type="EMBL" id="PJDT01000031">
    <property type="protein sequence ID" value="PKC86845.1"/>
    <property type="molecule type" value="Genomic_DNA"/>
</dbReference>
<gene>
    <name evidence="2" type="ORF">APC1503_2060</name>
</gene>
<name>A0A2N0SYH5_BIFLN</name>
<protein>
    <submittedName>
        <fullName evidence="2">Uncharacterized protein</fullName>
    </submittedName>
</protein>
<dbReference type="RefSeq" id="WP_225090395.1">
    <property type="nucleotide sequence ID" value="NZ_CAXUAF010000007.1"/>
</dbReference>
<accession>A0A2N0SYH5</accession>
<evidence type="ECO:0000313" key="3">
    <source>
        <dbReference type="Proteomes" id="UP000232654"/>
    </source>
</evidence>
<sequence length="127" mass="14211">MVKNINSAFGRGLQDTRDMGRRPLLSEPPEPKMTVEAPEQKAVSEAIPEDHETKTNEASGRAGRRKPVYSFDRRLGTNLTDENYLALRIKSVETNMTTQALLNAAVEQCFVNGGLDMELARKYAQTR</sequence>
<dbReference type="AlphaFoldDB" id="A0A2N0SYH5"/>
<evidence type="ECO:0000256" key="1">
    <source>
        <dbReference type="SAM" id="MobiDB-lite"/>
    </source>
</evidence>
<dbReference type="Proteomes" id="UP000232654">
    <property type="component" value="Unassembled WGS sequence"/>
</dbReference>
<reference evidence="2 3" key="1">
    <citation type="submission" date="2017-12" db="EMBL/GenBank/DDBJ databases">
        <title>Bifidobacterium longum APC/DPC strains.</title>
        <authorList>
            <person name="Arboleya S."/>
        </authorList>
    </citation>
    <scope>NUCLEOTIDE SEQUENCE [LARGE SCALE GENOMIC DNA]</scope>
    <source>
        <strain evidence="2 3">APC1503</strain>
    </source>
</reference>